<dbReference type="InterPro" id="IPR036412">
    <property type="entry name" value="HAD-like_sf"/>
</dbReference>
<keyword evidence="2" id="KW-1185">Reference proteome</keyword>
<dbReference type="InterPro" id="IPR023214">
    <property type="entry name" value="HAD_sf"/>
</dbReference>
<name>A0A1L2CV89_9CAUD</name>
<evidence type="ECO:0008006" key="3">
    <source>
        <dbReference type="Google" id="ProtNLM"/>
    </source>
</evidence>
<dbReference type="GO" id="GO:0008253">
    <property type="term" value="F:5'-nucleotidase activity"/>
    <property type="evidence" value="ECO:0007669"/>
    <property type="project" value="InterPro"/>
</dbReference>
<reference evidence="2" key="1">
    <citation type="submission" date="2016-01" db="EMBL/GenBank/DDBJ databases">
        <title>Isolation and Characterization of Enterobacteria phage CBB.</title>
        <authorList>
            <person name="Buttimer C.T.H."/>
            <person name="Hendrix H."/>
            <person name="Alexandre H."/>
            <person name="O'Mahony J."/>
            <person name="Lavigne R."/>
            <person name="Coffey A."/>
        </authorList>
    </citation>
    <scope>NUCLEOTIDE SEQUENCE [LARGE SCALE GENOMIC DNA]</scope>
</reference>
<accession>A0A1L2CV89</accession>
<dbReference type="PANTHER" id="PTHR16504">
    <property type="entry name" value="5'(3')-DEOXYRIBONUCLEOTIDASE"/>
    <property type="match status" value="1"/>
</dbReference>
<dbReference type="EMBL" id="KU574722">
    <property type="protein sequence ID" value="AMM43943.1"/>
    <property type="molecule type" value="Genomic_DNA"/>
</dbReference>
<proteinExistence type="predicted"/>
<dbReference type="InterPro" id="IPR010708">
    <property type="entry name" value="5'(3')-deoxyribonucleotidase"/>
</dbReference>
<evidence type="ECO:0000313" key="1">
    <source>
        <dbReference type="EMBL" id="AMM43943.1"/>
    </source>
</evidence>
<gene>
    <name evidence="1" type="ORF">CBB_380</name>
</gene>
<organism evidence="1 2">
    <name type="scientific">Pectobacterium phage vB_PcaM_CBB</name>
    <dbReference type="NCBI Taxonomy" id="2772511"/>
    <lineage>
        <taxon>Viruses</taxon>
        <taxon>Duplodnaviria</taxon>
        <taxon>Heunggongvirae</taxon>
        <taxon>Uroviricota</taxon>
        <taxon>Caudoviricetes</taxon>
        <taxon>Mimasvirus</taxon>
        <taxon>Mimasvirus CBB</taxon>
    </lineage>
</organism>
<dbReference type="Gene3D" id="3.40.50.1000">
    <property type="entry name" value="HAD superfamily/HAD-like"/>
    <property type="match status" value="1"/>
</dbReference>
<dbReference type="PANTHER" id="PTHR16504:SF4">
    <property type="entry name" value="5'(3')-DEOXYRIBONUCLEOTIDASE"/>
    <property type="match status" value="1"/>
</dbReference>
<dbReference type="GO" id="GO:0009223">
    <property type="term" value="P:pyrimidine deoxyribonucleotide catabolic process"/>
    <property type="evidence" value="ECO:0007669"/>
    <property type="project" value="TreeGrafter"/>
</dbReference>
<evidence type="ECO:0000313" key="2">
    <source>
        <dbReference type="Proteomes" id="UP000223891"/>
    </source>
</evidence>
<dbReference type="Proteomes" id="UP000223891">
    <property type="component" value="Segment"/>
</dbReference>
<sequence>MPYGYCPYCGGEGVTAARNPVGPTYCENGHEYPHMMRQPTPNPLPVLAGTKRSLRIYVDMDGVIADFEKNLNGRNPKAVKLMPGTYIRLDPIPGAIEAVRKLIAMGHDVWIATKTPTHNLLADSEKKHWISEHIPELLPKTIITPDKGCLRGDVLIDDRKHKANCESFEGHFIHYGTEEFPSWDEVLKYIEEIEC</sequence>
<protein>
    <recommendedName>
        <fullName evidence="3">Nucleotidase</fullName>
    </recommendedName>
</protein>
<dbReference type="SUPFAM" id="SSF56784">
    <property type="entry name" value="HAD-like"/>
    <property type="match status" value="1"/>
</dbReference>
<dbReference type="Pfam" id="PF06941">
    <property type="entry name" value="NT5C"/>
    <property type="match status" value="1"/>
</dbReference>